<dbReference type="Pfam" id="PF13668">
    <property type="entry name" value="Ferritin_2"/>
    <property type="match status" value="1"/>
</dbReference>
<gene>
    <name evidence="2" type="ORF">ABVK25_002588</name>
</gene>
<evidence type="ECO:0000313" key="3">
    <source>
        <dbReference type="Proteomes" id="UP001590951"/>
    </source>
</evidence>
<keyword evidence="3" id="KW-1185">Reference proteome</keyword>
<evidence type="ECO:0000313" key="2">
    <source>
        <dbReference type="EMBL" id="KAL2056849.1"/>
    </source>
</evidence>
<dbReference type="EMBL" id="JBHFEH010000006">
    <property type="protein sequence ID" value="KAL2056849.1"/>
    <property type="molecule type" value="Genomic_DNA"/>
</dbReference>
<protein>
    <recommendedName>
        <fullName evidence="4">Ferritin-like domain-containing protein</fullName>
    </recommendedName>
</protein>
<proteinExistence type="predicted"/>
<comment type="caution">
    <text evidence="2">The sequence shown here is derived from an EMBL/GenBank/DDBJ whole genome shotgun (WGS) entry which is preliminary data.</text>
</comment>
<organism evidence="2 3">
    <name type="scientific">Lepraria finkii</name>
    <dbReference type="NCBI Taxonomy" id="1340010"/>
    <lineage>
        <taxon>Eukaryota</taxon>
        <taxon>Fungi</taxon>
        <taxon>Dikarya</taxon>
        <taxon>Ascomycota</taxon>
        <taxon>Pezizomycotina</taxon>
        <taxon>Lecanoromycetes</taxon>
        <taxon>OSLEUM clade</taxon>
        <taxon>Lecanoromycetidae</taxon>
        <taxon>Lecanorales</taxon>
        <taxon>Lecanorineae</taxon>
        <taxon>Stereocaulaceae</taxon>
        <taxon>Lepraria</taxon>
    </lineage>
</organism>
<reference evidence="2 3" key="1">
    <citation type="submission" date="2024-09" db="EMBL/GenBank/DDBJ databases">
        <title>Rethinking Asexuality: The Enigmatic Case of Functional Sexual Genes in Lepraria (Stereocaulaceae).</title>
        <authorList>
            <person name="Doellman M."/>
            <person name="Sun Y."/>
            <person name="Barcenas-Pena A."/>
            <person name="Lumbsch H.T."/>
            <person name="Grewe F."/>
        </authorList>
    </citation>
    <scope>NUCLEOTIDE SEQUENCE [LARGE SCALE GENOMIC DNA]</scope>
    <source>
        <strain evidence="2 3">Grewe 0041</strain>
    </source>
</reference>
<feature type="chain" id="PRO_5045988494" description="Ferritin-like domain-containing protein" evidence="1">
    <location>
        <begin position="19"/>
        <end position="327"/>
    </location>
</feature>
<name>A0ABR4BG94_9LECA</name>
<evidence type="ECO:0008006" key="4">
    <source>
        <dbReference type="Google" id="ProtNLM"/>
    </source>
</evidence>
<feature type="signal peptide" evidence="1">
    <location>
        <begin position="1"/>
        <end position="18"/>
    </location>
</feature>
<sequence>MHSNLLTTVALLAASTSAVVLPRQQSQQTIANAGGAPPNGAPPANISDAAVADFQGVNFLENLESAFFAAGLKNLTGLWYDHRLDLAIEIVTKVQAQELIHVQTAENILNHFNKPTFTPCKYVFPVTNVGEFFALSNIITSAGIGAVINVASGLALTDPTLVPGPASILAVEARHDAFFRAAADVSFIPNPAPFDTRISAAYALNLASAFIVPGSCAAIPSFPVIPPLKHCSGNSPLTGSSGPITFSFDTNEVDSSKLTGSLFIGWVNQANVINYTPATVKDGEVATTIPAGLAGLAFAALTNQSTALNVNDLTTETLAGPAPVQIS</sequence>
<accession>A0ABR4BG94</accession>
<dbReference type="Proteomes" id="UP001590951">
    <property type="component" value="Unassembled WGS sequence"/>
</dbReference>
<evidence type="ECO:0000256" key="1">
    <source>
        <dbReference type="SAM" id="SignalP"/>
    </source>
</evidence>
<keyword evidence="1" id="KW-0732">Signal</keyword>